<gene>
    <name evidence="2" type="ORF">GCM10011594_16160</name>
</gene>
<protein>
    <recommendedName>
        <fullName evidence="4">DUF5709 domain-containing protein</fullName>
    </recommendedName>
</protein>
<dbReference type="AlphaFoldDB" id="A0A917SSS6"/>
<keyword evidence="3" id="KW-1185">Reference proteome</keyword>
<dbReference type="EMBL" id="BMNA01000003">
    <property type="protein sequence ID" value="GGL97233.1"/>
    <property type="molecule type" value="Genomic_DNA"/>
</dbReference>
<reference evidence="2" key="1">
    <citation type="journal article" date="2014" name="Int. J. Syst. Evol. Microbiol.">
        <title>Complete genome sequence of Corynebacterium casei LMG S-19264T (=DSM 44701T), isolated from a smear-ripened cheese.</title>
        <authorList>
            <consortium name="US DOE Joint Genome Institute (JGI-PGF)"/>
            <person name="Walter F."/>
            <person name="Albersmeier A."/>
            <person name="Kalinowski J."/>
            <person name="Ruckert C."/>
        </authorList>
    </citation>
    <scope>NUCLEOTIDE SEQUENCE</scope>
    <source>
        <strain evidence="2">CGMCC 4.7308</strain>
    </source>
</reference>
<organism evidence="2 3">
    <name type="scientific">Nakamurella endophytica</name>
    <dbReference type="NCBI Taxonomy" id="1748367"/>
    <lineage>
        <taxon>Bacteria</taxon>
        <taxon>Bacillati</taxon>
        <taxon>Actinomycetota</taxon>
        <taxon>Actinomycetes</taxon>
        <taxon>Nakamurellales</taxon>
        <taxon>Nakamurellaceae</taxon>
        <taxon>Nakamurella</taxon>
    </lineage>
</organism>
<dbReference type="RefSeq" id="WP_188941028.1">
    <property type="nucleotide sequence ID" value="NZ_BMNA01000003.1"/>
</dbReference>
<accession>A0A917SSS6</accession>
<evidence type="ECO:0000313" key="2">
    <source>
        <dbReference type="EMBL" id="GGL97233.1"/>
    </source>
</evidence>
<proteinExistence type="predicted"/>
<reference evidence="2" key="2">
    <citation type="submission" date="2020-09" db="EMBL/GenBank/DDBJ databases">
        <authorList>
            <person name="Sun Q."/>
            <person name="Zhou Y."/>
        </authorList>
    </citation>
    <scope>NUCLEOTIDE SEQUENCE</scope>
    <source>
        <strain evidence="2">CGMCC 4.7308</strain>
    </source>
</reference>
<name>A0A917SSS6_9ACTN</name>
<dbReference type="Proteomes" id="UP000655208">
    <property type="component" value="Unassembled WGS sequence"/>
</dbReference>
<evidence type="ECO:0000313" key="3">
    <source>
        <dbReference type="Proteomes" id="UP000655208"/>
    </source>
</evidence>
<evidence type="ECO:0008006" key="4">
    <source>
        <dbReference type="Google" id="ProtNLM"/>
    </source>
</evidence>
<feature type="region of interest" description="Disordered" evidence="1">
    <location>
        <begin position="1"/>
        <end position="98"/>
    </location>
</feature>
<sequence length="98" mass="9949">MTETNTGGEDSLARAAAQGPINHGDDAADETYSAPAEAHDSNGAADELAASDPDAGYEGDGSGLRDDAPSAGVAQDVENPQLSTIYGQSAAQRQENDR</sequence>
<comment type="caution">
    <text evidence="2">The sequence shown here is derived from an EMBL/GenBank/DDBJ whole genome shotgun (WGS) entry which is preliminary data.</text>
</comment>
<feature type="compositionally biased region" description="Polar residues" evidence="1">
    <location>
        <begin position="78"/>
        <end position="98"/>
    </location>
</feature>
<evidence type="ECO:0000256" key="1">
    <source>
        <dbReference type="SAM" id="MobiDB-lite"/>
    </source>
</evidence>